<feature type="transmembrane region" description="Helical" evidence="1">
    <location>
        <begin position="7"/>
        <end position="25"/>
    </location>
</feature>
<accession>A0A0F9TSQ5</accession>
<dbReference type="EMBL" id="LAZR01000271">
    <property type="protein sequence ID" value="KKN77987.1"/>
    <property type="molecule type" value="Genomic_DNA"/>
</dbReference>
<dbReference type="AlphaFoldDB" id="A0A0F9TSQ5"/>
<reference evidence="2" key="1">
    <citation type="journal article" date="2015" name="Nature">
        <title>Complex archaea that bridge the gap between prokaryotes and eukaryotes.</title>
        <authorList>
            <person name="Spang A."/>
            <person name="Saw J.H."/>
            <person name="Jorgensen S.L."/>
            <person name="Zaremba-Niedzwiedzka K."/>
            <person name="Martijn J."/>
            <person name="Lind A.E."/>
            <person name="van Eijk R."/>
            <person name="Schleper C."/>
            <person name="Guy L."/>
            <person name="Ettema T.J."/>
        </authorList>
    </citation>
    <scope>NUCLEOTIDE SEQUENCE</scope>
</reference>
<keyword evidence="1" id="KW-0472">Membrane</keyword>
<name>A0A0F9TSQ5_9ZZZZ</name>
<keyword evidence="1" id="KW-0812">Transmembrane</keyword>
<evidence type="ECO:0000256" key="1">
    <source>
        <dbReference type="SAM" id="Phobius"/>
    </source>
</evidence>
<organism evidence="2">
    <name type="scientific">marine sediment metagenome</name>
    <dbReference type="NCBI Taxonomy" id="412755"/>
    <lineage>
        <taxon>unclassified sequences</taxon>
        <taxon>metagenomes</taxon>
        <taxon>ecological metagenomes</taxon>
    </lineage>
</organism>
<comment type="caution">
    <text evidence="2">The sequence shown here is derived from an EMBL/GenBank/DDBJ whole genome shotgun (WGS) entry which is preliminary data.</text>
</comment>
<protein>
    <submittedName>
        <fullName evidence="2">Uncharacterized protein</fullName>
    </submittedName>
</protein>
<keyword evidence="1" id="KW-1133">Transmembrane helix</keyword>
<proteinExistence type="predicted"/>
<sequence length="30" mass="3386">MADIITSLVALVIICLVFYAMLTPWDTKED</sequence>
<gene>
    <name evidence="2" type="ORF">LCGC14_0355520</name>
</gene>
<evidence type="ECO:0000313" key="2">
    <source>
        <dbReference type="EMBL" id="KKN77987.1"/>
    </source>
</evidence>